<feature type="transmembrane region" description="Helical" evidence="1">
    <location>
        <begin position="79"/>
        <end position="101"/>
    </location>
</feature>
<feature type="transmembrane region" description="Helical" evidence="1">
    <location>
        <begin position="121"/>
        <end position="139"/>
    </location>
</feature>
<evidence type="ECO:0000313" key="3">
    <source>
        <dbReference type="Proteomes" id="UP001314903"/>
    </source>
</evidence>
<reference evidence="2 3" key="1">
    <citation type="submission" date="2021-03" db="EMBL/GenBank/DDBJ databases">
        <title>Genomic Encyclopedia of Type Strains, Phase IV (KMG-IV): sequencing the most valuable type-strain genomes for metagenomic binning, comparative biology and taxonomic classification.</title>
        <authorList>
            <person name="Goeker M."/>
        </authorList>
    </citation>
    <scope>NUCLEOTIDE SEQUENCE [LARGE SCALE GENOMIC DNA]</scope>
    <source>
        <strain evidence="2 3">DSM 27512</strain>
    </source>
</reference>
<feature type="transmembrane region" description="Helical" evidence="1">
    <location>
        <begin position="213"/>
        <end position="231"/>
    </location>
</feature>
<sequence length="319" mass="36445">MINKYLYTIGKNLPPANREEVLKEVKANLYDYLEENYGVKEYSDEEIEMSIRAMGHPKEVAQAYNEGPRHLIGPAYIDTYFLIIKIALISVSIGIAISTFISGDLNPGKLLARLIAQLWNSSLTIIGMITIIFGALSYYEPNYKEKIEENWDLSTLQSPPEETNYISRTEMIVSSFLIILGLYWFNSSLNLTHMGESIQIIIPGFNPTVINPMIPWINIFLITSLALNIYLLVKGRWESKTRILDIFLNLGMLIILWMLLLNPNMVDYNVLSEFYGGERTQQIIEASRLGGRITAFVLTIIFGYEIFNHIRIIKGSKNK</sequence>
<protein>
    <submittedName>
        <fullName evidence="2">Uncharacterized protein</fullName>
    </submittedName>
</protein>
<feature type="transmembrane region" description="Helical" evidence="1">
    <location>
        <begin position="289"/>
        <end position="307"/>
    </location>
</feature>
<name>A0ABS4KKH4_9FIRM</name>
<dbReference type="RefSeq" id="WP_209661339.1">
    <property type="nucleotide sequence ID" value="NZ_JAGGLI010000025.1"/>
</dbReference>
<keyword evidence="1" id="KW-1133">Transmembrane helix</keyword>
<gene>
    <name evidence="2" type="ORF">J2Z35_002087</name>
</gene>
<dbReference type="EMBL" id="JAGGLI010000025">
    <property type="protein sequence ID" value="MBP2028286.1"/>
    <property type="molecule type" value="Genomic_DNA"/>
</dbReference>
<proteinExistence type="predicted"/>
<feature type="transmembrane region" description="Helical" evidence="1">
    <location>
        <begin position="165"/>
        <end position="185"/>
    </location>
</feature>
<evidence type="ECO:0000256" key="1">
    <source>
        <dbReference type="SAM" id="Phobius"/>
    </source>
</evidence>
<keyword evidence="1" id="KW-0812">Transmembrane</keyword>
<accession>A0ABS4KKH4</accession>
<feature type="transmembrane region" description="Helical" evidence="1">
    <location>
        <begin position="243"/>
        <end position="261"/>
    </location>
</feature>
<keyword evidence="3" id="KW-1185">Reference proteome</keyword>
<keyword evidence="1" id="KW-0472">Membrane</keyword>
<dbReference type="Proteomes" id="UP001314903">
    <property type="component" value="Unassembled WGS sequence"/>
</dbReference>
<comment type="caution">
    <text evidence="2">The sequence shown here is derived from an EMBL/GenBank/DDBJ whole genome shotgun (WGS) entry which is preliminary data.</text>
</comment>
<evidence type="ECO:0000313" key="2">
    <source>
        <dbReference type="EMBL" id="MBP2028286.1"/>
    </source>
</evidence>
<organism evidence="2 3">
    <name type="scientific">Acetoanaerobium pronyense</name>
    <dbReference type="NCBI Taxonomy" id="1482736"/>
    <lineage>
        <taxon>Bacteria</taxon>
        <taxon>Bacillati</taxon>
        <taxon>Bacillota</taxon>
        <taxon>Clostridia</taxon>
        <taxon>Peptostreptococcales</taxon>
        <taxon>Filifactoraceae</taxon>
        <taxon>Acetoanaerobium</taxon>
    </lineage>
</organism>